<reference evidence="9" key="1">
    <citation type="submission" date="2009-01" db="EMBL/GenBank/DDBJ databases">
        <authorList>
            <person name="Fulton L."/>
            <person name="Clifton S."/>
            <person name="Chinwalla A.T."/>
            <person name="Mitreva M."/>
            <person name="Sodergren E."/>
            <person name="Weinstock G."/>
            <person name="Clifton S."/>
            <person name="Dooling D.J."/>
            <person name="Fulton B."/>
            <person name="Minx P."/>
            <person name="Pepin K.H."/>
            <person name="Johnson M."/>
            <person name="Bhonagiri V."/>
            <person name="Nash W.E."/>
            <person name="Mardis E.R."/>
            <person name="Wilson R.K."/>
        </authorList>
    </citation>
    <scope>NUCLEOTIDE SEQUENCE [LARGE SCALE GENOMIC DNA]</scope>
    <source>
        <strain evidence="9">ATCC 10379</strain>
    </source>
</reference>
<evidence type="ECO:0000313" key="10">
    <source>
        <dbReference type="Proteomes" id="UP000006004"/>
    </source>
</evidence>
<feature type="transmembrane region" description="Helical" evidence="7">
    <location>
        <begin position="312"/>
        <end position="338"/>
    </location>
</feature>
<sequence length="352" mass="41807">MKRINEYDILKVLTIILVVLSHTTYYKISSNYGGIDYQHLLVYENSIFLYKVFDKIRLVLYYFHMPLFMALSGALFYTQVQKNKWVSLADLMKNKFKRLMIPFFLFTIFYTLPIKYFSSYFKDIGIIKAVIGQLFLLGNSHLWYLYALFIIFFISFYVLKKNVNIYIFCIIYMIHLMSYLFNFIVISAPLEFLFWFIVGSLFELNRKIYNKYLDEIKYLFPLLLLLFLIFLWFNNSVGSELKLLKRFILDILAVLGSSTCYSIAYLLSKKTNILNSGGFKLILVNGLGIYIFSDSLNYLILKIIFESTGNFMFLPIGIVIMVILRFIVTLFLGLYLTIMFKKFFKEYRWLVN</sequence>
<feature type="transmembrane region" description="Helical" evidence="7">
    <location>
        <begin position="9"/>
        <end position="28"/>
    </location>
</feature>
<dbReference type="eggNOG" id="COG3594">
    <property type="taxonomic scope" value="Bacteria"/>
</dbReference>
<feature type="transmembrane region" description="Helical" evidence="7">
    <location>
        <begin position="166"/>
        <end position="186"/>
    </location>
</feature>
<proteinExistence type="inferred from homology"/>
<keyword evidence="3" id="KW-1003">Cell membrane</keyword>
<comment type="subcellular location">
    <subcellularLocation>
        <location evidence="1">Cell membrane</location>
        <topology evidence="1">Multi-pass membrane protein</topology>
    </subcellularLocation>
</comment>
<dbReference type="EMBL" id="ACDZ02000009">
    <property type="protein sequence ID" value="EER68391.1"/>
    <property type="molecule type" value="Genomic_DNA"/>
</dbReference>
<evidence type="ECO:0000256" key="7">
    <source>
        <dbReference type="SAM" id="Phobius"/>
    </source>
</evidence>
<feature type="transmembrane region" description="Helical" evidence="7">
    <location>
        <begin position="279"/>
        <end position="300"/>
    </location>
</feature>
<organism evidence="9 10">
    <name type="scientific">Gemella haemolysans ATCC 10379</name>
    <dbReference type="NCBI Taxonomy" id="546270"/>
    <lineage>
        <taxon>Bacteria</taxon>
        <taxon>Bacillati</taxon>
        <taxon>Bacillota</taxon>
        <taxon>Bacilli</taxon>
        <taxon>Bacillales</taxon>
        <taxon>Gemellaceae</taxon>
        <taxon>Gemella</taxon>
    </lineage>
</organism>
<dbReference type="GeneID" id="93288669"/>
<keyword evidence="9" id="KW-0012">Acyltransferase</keyword>
<protein>
    <submittedName>
        <fullName evidence="9">Acyltransferase</fullName>
    </submittedName>
</protein>
<dbReference type="Pfam" id="PF01757">
    <property type="entry name" value="Acyl_transf_3"/>
    <property type="match status" value="1"/>
</dbReference>
<gene>
    <name evidence="9" type="ORF">GEMHA0001_1125</name>
</gene>
<feature type="transmembrane region" description="Helical" evidence="7">
    <location>
        <begin position="141"/>
        <end position="159"/>
    </location>
</feature>
<evidence type="ECO:0000313" key="9">
    <source>
        <dbReference type="EMBL" id="EER68391.1"/>
    </source>
</evidence>
<dbReference type="AlphaFoldDB" id="C5NWI5"/>
<keyword evidence="10" id="KW-1185">Reference proteome</keyword>
<evidence type="ECO:0000256" key="3">
    <source>
        <dbReference type="ARBA" id="ARBA00022475"/>
    </source>
</evidence>
<feature type="transmembrane region" description="Helical" evidence="7">
    <location>
        <begin position="216"/>
        <end position="235"/>
    </location>
</feature>
<dbReference type="PANTHER" id="PTHR40074:SF2">
    <property type="entry name" value="O-ACETYLTRANSFERASE WECH"/>
    <property type="match status" value="1"/>
</dbReference>
<evidence type="ECO:0000256" key="1">
    <source>
        <dbReference type="ARBA" id="ARBA00004651"/>
    </source>
</evidence>
<evidence type="ECO:0000256" key="5">
    <source>
        <dbReference type="ARBA" id="ARBA00022989"/>
    </source>
</evidence>
<dbReference type="Proteomes" id="UP000006004">
    <property type="component" value="Unassembled WGS sequence"/>
</dbReference>
<evidence type="ECO:0000256" key="2">
    <source>
        <dbReference type="ARBA" id="ARBA00007400"/>
    </source>
</evidence>
<reference evidence="9" key="2">
    <citation type="submission" date="2009-06" db="EMBL/GenBank/DDBJ databases">
        <authorList>
            <person name="Sebastian Y."/>
            <person name="Madupu R."/>
            <person name="Durkin A.S."/>
            <person name="Torralba M."/>
            <person name="Methe B."/>
            <person name="Sutton G.G."/>
            <person name="Strausberg R.L."/>
            <person name="Nelson K.E."/>
        </authorList>
    </citation>
    <scope>NUCLEOTIDE SEQUENCE [LARGE SCALE GENOMIC DNA]</scope>
    <source>
        <strain evidence="9">ATCC 10379</strain>
    </source>
</reference>
<dbReference type="GO" id="GO:0009246">
    <property type="term" value="P:enterobacterial common antigen biosynthetic process"/>
    <property type="evidence" value="ECO:0007669"/>
    <property type="project" value="TreeGrafter"/>
</dbReference>
<comment type="similarity">
    <text evidence="2">Belongs to the acyltransferase 3 family.</text>
</comment>
<evidence type="ECO:0000259" key="8">
    <source>
        <dbReference type="Pfam" id="PF01757"/>
    </source>
</evidence>
<dbReference type="GO" id="GO:0005886">
    <property type="term" value="C:plasma membrane"/>
    <property type="evidence" value="ECO:0007669"/>
    <property type="project" value="UniProtKB-SubCell"/>
</dbReference>
<feature type="transmembrane region" description="Helical" evidence="7">
    <location>
        <begin position="247"/>
        <end position="267"/>
    </location>
</feature>
<feature type="transmembrane region" description="Helical" evidence="7">
    <location>
        <begin position="192"/>
        <end position="209"/>
    </location>
</feature>
<keyword evidence="4 7" id="KW-0812">Transmembrane</keyword>
<feature type="transmembrane region" description="Helical" evidence="7">
    <location>
        <begin position="99"/>
        <end position="121"/>
    </location>
</feature>
<keyword evidence="6 7" id="KW-0472">Membrane</keyword>
<dbReference type="OrthoDB" id="6623990at2"/>
<comment type="caution">
    <text evidence="9">The sequence shown here is derived from an EMBL/GenBank/DDBJ whole genome shotgun (WGS) entry which is preliminary data.</text>
</comment>
<accession>C5NWI5</accession>
<dbReference type="RefSeq" id="WP_003144457.1">
    <property type="nucleotide sequence ID" value="NZ_ACDZ02000009.1"/>
</dbReference>
<dbReference type="GO" id="GO:0016413">
    <property type="term" value="F:O-acetyltransferase activity"/>
    <property type="evidence" value="ECO:0007669"/>
    <property type="project" value="TreeGrafter"/>
</dbReference>
<dbReference type="PANTHER" id="PTHR40074">
    <property type="entry name" value="O-ACETYLTRANSFERASE WECH"/>
    <property type="match status" value="1"/>
</dbReference>
<keyword evidence="5 7" id="KW-1133">Transmembrane helix</keyword>
<dbReference type="InterPro" id="IPR002656">
    <property type="entry name" value="Acyl_transf_3_dom"/>
</dbReference>
<keyword evidence="9" id="KW-0808">Transferase</keyword>
<feature type="domain" description="Acyltransferase 3" evidence="8">
    <location>
        <begin position="5"/>
        <end position="328"/>
    </location>
</feature>
<evidence type="ECO:0000256" key="6">
    <source>
        <dbReference type="ARBA" id="ARBA00023136"/>
    </source>
</evidence>
<name>C5NWI5_9BACL</name>
<evidence type="ECO:0000256" key="4">
    <source>
        <dbReference type="ARBA" id="ARBA00022692"/>
    </source>
</evidence>
<feature type="transmembrane region" description="Helical" evidence="7">
    <location>
        <begin position="59"/>
        <end position="78"/>
    </location>
</feature>